<dbReference type="AlphaFoldDB" id="A0AAW5T343"/>
<evidence type="ECO:0000313" key="6">
    <source>
        <dbReference type="Proteomes" id="UP001558474"/>
    </source>
</evidence>
<feature type="domain" description="Membrane protein NfeD2 N-terminal transmembrane" evidence="2">
    <location>
        <begin position="16"/>
        <end position="105"/>
    </location>
</feature>
<sequence length="180" mass="18726">MVLTDPRSENGDHQHVMAVYLAAFVVGGIAVLAALLLADVGHGDGMPFLSLTGLSVALLGAGTGGLIGTWLGMGALWTAGLAAACAMVLVFALNGLLLPYMRRQQSNSHRSRSSYVGLLGTVTLEVPPGGWGEISFVDPDGNRVFSRAKSDEVAALPKATRVYIADIDPDFVHVVAVPEA</sequence>
<comment type="caution">
    <text evidence="3">The sequence shown here is derived from an EMBL/GenBank/DDBJ whole genome shotgun (WGS) entry which is preliminary data.</text>
</comment>
<reference evidence="3" key="1">
    <citation type="submission" date="2020-07" db="EMBL/GenBank/DDBJ databases">
        <authorList>
            <person name="Pettersson B.M.F."/>
            <person name="Behra P.R.K."/>
            <person name="Ramesh M."/>
            <person name="Das S."/>
            <person name="Dasgupta S."/>
            <person name="Kirsebom L.A."/>
        </authorList>
    </citation>
    <scope>NUCLEOTIDE SEQUENCE</scope>
    <source>
        <strain evidence="3">DSM 44242</strain>
    </source>
</reference>
<dbReference type="Gene3D" id="2.40.50.140">
    <property type="entry name" value="Nucleic acid-binding proteins"/>
    <property type="match status" value="1"/>
</dbReference>
<keyword evidence="1" id="KW-0472">Membrane</keyword>
<reference evidence="3" key="2">
    <citation type="journal article" date="2022" name="BMC Genomics">
        <title>Comparative genome analysis of mycobacteria focusing on tRNA and non-coding RNA.</title>
        <authorList>
            <person name="Behra P.R.K."/>
            <person name="Pettersson B.M.F."/>
            <person name="Ramesh M."/>
            <person name="Das S."/>
            <person name="Dasgupta S."/>
            <person name="Kirsebom L.A."/>
        </authorList>
    </citation>
    <scope>NUCLEOTIDE SEQUENCE</scope>
    <source>
        <strain evidence="3">DSM 44242</strain>
    </source>
</reference>
<evidence type="ECO:0000313" key="3">
    <source>
        <dbReference type="EMBL" id="MCV7389013.1"/>
    </source>
</evidence>
<keyword evidence="1" id="KW-1133">Transmembrane helix</keyword>
<dbReference type="Proteomes" id="UP001558474">
    <property type="component" value="Unassembled WGS sequence"/>
</dbReference>
<organism evidence="3 5">
    <name type="scientific">Mycolicibacterium porcinum</name>
    <dbReference type="NCBI Taxonomy" id="39693"/>
    <lineage>
        <taxon>Bacteria</taxon>
        <taxon>Bacillati</taxon>
        <taxon>Actinomycetota</taxon>
        <taxon>Actinomycetes</taxon>
        <taxon>Mycobacteriales</taxon>
        <taxon>Mycobacteriaceae</taxon>
        <taxon>Mycolicibacterium</taxon>
    </lineage>
</organism>
<dbReference type="EMBL" id="JBDLOU010000002">
    <property type="protein sequence ID" value="MEX3736927.1"/>
    <property type="molecule type" value="Genomic_DNA"/>
</dbReference>
<keyword evidence="6" id="KW-1185">Reference proteome</keyword>
<gene>
    <name evidence="4" type="ORF">ABFW12_01620</name>
    <name evidence="3" type="ORF">H5P34_13245</name>
</gene>
<dbReference type="InterPro" id="IPR058653">
    <property type="entry name" value="NfeD2_TM"/>
</dbReference>
<dbReference type="EMBL" id="JACKVC010000016">
    <property type="protein sequence ID" value="MCV7389013.1"/>
    <property type="molecule type" value="Genomic_DNA"/>
</dbReference>
<evidence type="ECO:0000256" key="1">
    <source>
        <dbReference type="SAM" id="Phobius"/>
    </source>
</evidence>
<dbReference type="RefSeq" id="WP_200826483.1">
    <property type="nucleotide sequence ID" value="NZ_JACKVC010000016.1"/>
</dbReference>
<dbReference type="InterPro" id="IPR012340">
    <property type="entry name" value="NA-bd_OB-fold"/>
</dbReference>
<keyword evidence="1" id="KW-0812">Transmembrane</keyword>
<accession>A0AAW5T343</accession>
<dbReference type="Proteomes" id="UP001141659">
    <property type="component" value="Unassembled WGS sequence"/>
</dbReference>
<proteinExistence type="predicted"/>
<protein>
    <recommendedName>
        <fullName evidence="2">Membrane protein NfeD2 N-terminal transmembrane domain-containing protein</fullName>
    </recommendedName>
</protein>
<dbReference type="Pfam" id="PF25842">
    <property type="entry name" value="NfeD_TM"/>
    <property type="match status" value="1"/>
</dbReference>
<name>A0AAW5T343_9MYCO</name>
<feature type="transmembrane region" description="Helical" evidence="1">
    <location>
        <begin position="49"/>
        <end position="71"/>
    </location>
</feature>
<evidence type="ECO:0000313" key="4">
    <source>
        <dbReference type="EMBL" id="MEX3736927.1"/>
    </source>
</evidence>
<evidence type="ECO:0000313" key="5">
    <source>
        <dbReference type="Proteomes" id="UP001141659"/>
    </source>
</evidence>
<feature type="transmembrane region" description="Helical" evidence="1">
    <location>
        <begin position="77"/>
        <end position="100"/>
    </location>
</feature>
<reference evidence="4 6" key="3">
    <citation type="submission" date="2024-04" db="EMBL/GenBank/DDBJ databases">
        <title>Genomic Markers of Mycobacteria.</title>
        <authorList>
            <person name="Soliman M.S."/>
            <person name="Elkholy A."/>
            <person name="Soliman N.S."/>
            <person name="Abbas A."/>
            <person name="Khayrat S."/>
            <person name="Shawky S."/>
        </authorList>
    </citation>
    <scope>NUCLEOTIDE SEQUENCE [LARGE SCALE GENOMIC DNA]</scope>
    <source>
        <strain evidence="4 6">Egy-CU-AM5</strain>
    </source>
</reference>
<feature type="transmembrane region" description="Helical" evidence="1">
    <location>
        <begin position="17"/>
        <end position="37"/>
    </location>
</feature>
<evidence type="ECO:0000259" key="2">
    <source>
        <dbReference type="Pfam" id="PF25842"/>
    </source>
</evidence>